<sequence>VDRWLSQKSLYFQLVDTGPAEIILSAVDSSQLAPVRKRTFRSRSKLRNSGIRRMIICECRSRRNYYYRMMFLRLSRSKNNQPLWNTIRKSSSSQCAKTPGNKLLLNF</sequence>
<evidence type="ECO:0000313" key="1">
    <source>
        <dbReference type="EMBL" id="CRZ11170.1"/>
    </source>
</evidence>
<feature type="non-terminal residue" evidence="1">
    <location>
        <position position="1"/>
    </location>
</feature>
<dbReference type="EMBL" id="HACM01010728">
    <property type="protein sequence ID" value="CRZ11170.1"/>
    <property type="molecule type" value="Transcribed_RNA"/>
</dbReference>
<organism evidence="1">
    <name type="scientific">Spongospora subterranea</name>
    <dbReference type="NCBI Taxonomy" id="70186"/>
    <lineage>
        <taxon>Eukaryota</taxon>
        <taxon>Sar</taxon>
        <taxon>Rhizaria</taxon>
        <taxon>Endomyxa</taxon>
        <taxon>Phytomyxea</taxon>
        <taxon>Plasmodiophorida</taxon>
        <taxon>Plasmodiophoridae</taxon>
        <taxon>Spongospora</taxon>
    </lineage>
</organism>
<proteinExistence type="predicted"/>
<reference evidence="1" key="1">
    <citation type="submission" date="2015-04" db="EMBL/GenBank/DDBJ databases">
        <title>The genome sequence of the plant pathogenic Rhizarian Plasmodiophora brassicae reveals insights in its biotrophic life cycle and the origin of chitin synthesis.</title>
        <authorList>
            <person name="Schwelm A."/>
            <person name="Fogelqvist J."/>
            <person name="Knaust A."/>
            <person name="Julke S."/>
            <person name="Lilja T."/>
            <person name="Dhandapani V."/>
            <person name="Bonilla-Rosso G."/>
            <person name="Karlsson M."/>
            <person name="Shevchenko A."/>
            <person name="Choi S.R."/>
            <person name="Kim H.G."/>
            <person name="Park J.Y."/>
            <person name="Lim Y.P."/>
            <person name="Ludwig-Muller J."/>
            <person name="Dixelius C."/>
        </authorList>
    </citation>
    <scope>NUCLEOTIDE SEQUENCE</scope>
    <source>
        <tissue evidence="1">Potato root galls</tissue>
    </source>
</reference>
<accession>A0A0H5RAI1</accession>
<protein>
    <submittedName>
        <fullName evidence="1">Uncharacterized protein</fullName>
    </submittedName>
</protein>
<name>A0A0H5RAI1_9EUKA</name>
<dbReference type="AlphaFoldDB" id="A0A0H5RAI1"/>